<evidence type="ECO:0000313" key="1">
    <source>
        <dbReference type="EMBL" id="MFC6440141.1"/>
    </source>
</evidence>
<keyword evidence="2" id="KW-1185">Reference proteome</keyword>
<reference evidence="2" key="1">
    <citation type="journal article" date="2019" name="Int. J. Syst. Evol. Microbiol.">
        <title>The Global Catalogue of Microorganisms (GCM) 10K type strain sequencing project: providing services to taxonomists for standard genome sequencing and annotation.</title>
        <authorList>
            <consortium name="The Broad Institute Genomics Platform"/>
            <consortium name="The Broad Institute Genome Sequencing Center for Infectious Disease"/>
            <person name="Wu L."/>
            <person name="Ma J."/>
        </authorList>
    </citation>
    <scope>NUCLEOTIDE SEQUENCE [LARGE SCALE GENOMIC DNA]</scope>
    <source>
        <strain evidence="2">CGMCC 1.16031</strain>
    </source>
</reference>
<name>A0ABW1XKQ0_9ALTE</name>
<dbReference type="RefSeq" id="WP_131257024.1">
    <property type="nucleotide sequence ID" value="NZ_JBHSUS010000001.1"/>
</dbReference>
<evidence type="ECO:0000313" key="2">
    <source>
        <dbReference type="Proteomes" id="UP001596364"/>
    </source>
</evidence>
<dbReference type="EMBL" id="JBHSUS010000001">
    <property type="protein sequence ID" value="MFC6440141.1"/>
    <property type="molecule type" value="Genomic_DNA"/>
</dbReference>
<comment type="caution">
    <text evidence="1">The sequence shown here is derived from an EMBL/GenBank/DDBJ whole genome shotgun (WGS) entry which is preliminary data.</text>
</comment>
<accession>A0ABW1XKQ0</accession>
<sequence>MKELFDIHVVLSTAEDFEQFEEEAQDVSEQFNDMLHYLYSRVDDDIDTEALARLFQHVWEYWSQEPQFNEIEVDELFDWVDQLLATWEDDDSTDEHIIQ</sequence>
<proteinExistence type="predicted"/>
<dbReference type="Proteomes" id="UP001596364">
    <property type="component" value="Unassembled WGS sequence"/>
</dbReference>
<gene>
    <name evidence="1" type="ORF">ACFP85_08280</name>
</gene>
<organism evidence="1 2">
    <name type="scientific">Pseudobowmanella zhangzhouensis</name>
    <dbReference type="NCBI Taxonomy" id="1537679"/>
    <lineage>
        <taxon>Bacteria</taxon>
        <taxon>Pseudomonadati</taxon>
        <taxon>Pseudomonadota</taxon>
        <taxon>Gammaproteobacteria</taxon>
        <taxon>Alteromonadales</taxon>
        <taxon>Alteromonadaceae</taxon>
    </lineage>
</organism>
<protein>
    <submittedName>
        <fullName evidence="1">Uncharacterized protein</fullName>
    </submittedName>
</protein>